<dbReference type="PIRSF" id="PIRSF000429">
    <property type="entry name" value="Ac-CoA_Ac_transf"/>
    <property type="match status" value="1"/>
</dbReference>
<dbReference type="GO" id="GO:0016747">
    <property type="term" value="F:acyltransferase activity, transferring groups other than amino-acyl groups"/>
    <property type="evidence" value="ECO:0007669"/>
    <property type="project" value="InterPro"/>
</dbReference>
<dbReference type="PANTHER" id="PTHR42870">
    <property type="entry name" value="ACETYL-COA C-ACETYLTRANSFERASE"/>
    <property type="match status" value="1"/>
</dbReference>
<dbReference type="eggNOG" id="COG0183">
    <property type="taxonomic scope" value="Bacteria"/>
</dbReference>
<keyword evidence="2" id="KW-0808">Transferase</keyword>
<dbReference type="Proteomes" id="UP000183413">
    <property type="component" value="Unassembled WGS sequence"/>
</dbReference>
<gene>
    <name evidence="2" type="ORF">SAMN04489713_113165</name>
</gene>
<dbReference type="CDD" id="cd00829">
    <property type="entry name" value="SCP-x_thiolase"/>
    <property type="match status" value="1"/>
</dbReference>
<organism evidence="2 3">
    <name type="scientific">Actinomadura madurae</name>
    <dbReference type="NCBI Taxonomy" id="1993"/>
    <lineage>
        <taxon>Bacteria</taxon>
        <taxon>Bacillati</taxon>
        <taxon>Actinomycetota</taxon>
        <taxon>Actinomycetes</taxon>
        <taxon>Streptosporangiales</taxon>
        <taxon>Thermomonosporaceae</taxon>
        <taxon>Actinomadura</taxon>
    </lineage>
</organism>
<dbReference type="AlphaFoldDB" id="A0A1I5PL66"/>
<protein>
    <submittedName>
        <fullName evidence="2">Acetyl-CoA acetyltransferase</fullName>
    </submittedName>
</protein>
<sequence length="382" mass="40098">MKPRGVAIVGAAETDVGVLPHLSEPDLHARAAAMALADAGLTPADVDGIATAWHSPIDIAHHIGVTPSWHDGTTVGGCSFLVHVGHAAAAIDAGLCTTVLVLHGESGRSRIGRPSRRTPPDSLSRQFEAPYGVRGAVTAFTLPALRFLHETGTTREQMAAVPAVQSRWAHGNPRAWRAEEFTVEDVLASRVVAWPFHKLECCPVTDGGAALVLTAAERAADLPRTPVHLLGAGEAGESPLVAHMEDLTSSRAFRESSRRAFAQAGVTVADVDHLMVYDPFAHLPLYGLEDLGFVGRGEAGAFVADGNTAPGGSLPMNTNGGGLCYTHTGMYGMFAIQESVRQLRGDAHRQVDGVEISVVQGVGGIFTSAATLVLADRLKEGR</sequence>
<evidence type="ECO:0000313" key="3">
    <source>
        <dbReference type="Proteomes" id="UP000183413"/>
    </source>
</evidence>
<dbReference type="Pfam" id="PF22691">
    <property type="entry name" value="Thiolase_C_1"/>
    <property type="match status" value="1"/>
</dbReference>
<evidence type="ECO:0000313" key="2">
    <source>
        <dbReference type="EMBL" id="SFP34261.1"/>
    </source>
</evidence>
<dbReference type="InParanoid" id="A0A1I5PL66"/>
<dbReference type="InterPro" id="IPR055140">
    <property type="entry name" value="Thiolase_C_2"/>
</dbReference>
<name>A0A1I5PL66_9ACTN</name>
<feature type="domain" description="Thiolase C-terminal" evidence="1">
    <location>
        <begin position="233"/>
        <end position="375"/>
    </location>
</feature>
<dbReference type="STRING" id="1993.SAMN04489713_113165"/>
<dbReference type="InterPro" id="IPR016039">
    <property type="entry name" value="Thiolase-like"/>
</dbReference>
<dbReference type="OrthoDB" id="3208853at2"/>
<dbReference type="EMBL" id="FOVH01000013">
    <property type="protein sequence ID" value="SFP34261.1"/>
    <property type="molecule type" value="Genomic_DNA"/>
</dbReference>
<accession>A0A1I5PL66</accession>
<reference evidence="2 3" key="1">
    <citation type="submission" date="2016-10" db="EMBL/GenBank/DDBJ databases">
        <authorList>
            <person name="de Groot N.N."/>
        </authorList>
    </citation>
    <scope>NUCLEOTIDE SEQUENCE [LARGE SCALE GENOMIC DNA]</scope>
    <source>
        <strain evidence="2 3">DSM 43067</strain>
    </source>
</reference>
<proteinExistence type="predicted"/>
<dbReference type="SUPFAM" id="SSF53901">
    <property type="entry name" value="Thiolase-like"/>
    <property type="match status" value="2"/>
</dbReference>
<dbReference type="Gene3D" id="3.40.47.10">
    <property type="match status" value="1"/>
</dbReference>
<evidence type="ECO:0000259" key="1">
    <source>
        <dbReference type="Pfam" id="PF22691"/>
    </source>
</evidence>
<keyword evidence="3" id="KW-1185">Reference proteome</keyword>
<dbReference type="InterPro" id="IPR002155">
    <property type="entry name" value="Thiolase"/>
</dbReference>
<dbReference type="PANTHER" id="PTHR42870:SF1">
    <property type="entry name" value="NON-SPECIFIC LIPID-TRANSFER PROTEIN-LIKE 2"/>
    <property type="match status" value="1"/>
</dbReference>